<accession>A0A165CKJ8</accession>
<sequence>LNSRHGSTLTRSAPDVMAGWLASDDPDPGEPLFMASVAVLTAAYEVAGHLLGGRLPASRAAYA</sequence>
<keyword evidence="2" id="KW-1185">Reference proteome</keyword>
<gene>
    <name evidence="1" type="ORF">EXIGLDRAFT_729378</name>
</gene>
<proteinExistence type="predicted"/>
<organism evidence="1 2">
    <name type="scientific">Exidia glandulosa HHB12029</name>
    <dbReference type="NCBI Taxonomy" id="1314781"/>
    <lineage>
        <taxon>Eukaryota</taxon>
        <taxon>Fungi</taxon>
        <taxon>Dikarya</taxon>
        <taxon>Basidiomycota</taxon>
        <taxon>Agaricomycotina</taxon>
        <taxon>Agaricomycetes</taxon>
        <taxon>Auriculariales</taxon>
        <taxon>Exidiaceae</taxon>
        <taxon>Exidia</taxon>
    </lineage>
</organism>
<dbReference type="AlphaFoldDB" id="A0A165CKJ8"/>
<feature type="non-terminal residue" evidence="1">
    <location>
        <position position="1"/>
    </location>
</feature>
<dbReference type="EMBL" id="KV426310">
    <property type="protein sequence ID" value="KZV82638.1"/>
    <property type="molecule type" value="Genomic_DNA"/>
</dbReference>
<evidence type="ECO:0000313" key="1">
    <source>
        <dbReference type="EMBL" id="KZV82638.1"/>
    </source>
</evidence>
<dbReference type="Proteomes" id="UP000077266">
    <property type="component" value="Unassembled WGS sequence"/>
</dbReference>
<reference evidence="1 2" key="1">
    <citation type="journal article" date="2016" name="Mol. Biol. Evol.">
        <title>Comparative Genomics of Early-Diverging Mushroom-Forming Fungi Provides Insights into the Origins of Lignocellulose Decay Capabilities.</title>
        <authorList>
            <person name="Nagy L.G."/>
            <person name="Riley R."/>
            <person name="Tritt A."/>
            <person name="Adam C."/>
            <person name="Daum C."/>
            <person name="Floudas D."/>
            <person name="Sun H."/>
            <person name="Yadav J.S."/>
            <person name="Pangilinan J."/>
            <person name="Larsson K.H."/>
            <person name="Matsuura K."/>
            <person name="Barry K."/>
            <person name="Labutti K."/>
            <person name="Kuo R."/>
            <person name="Ohm R.A."/>
            <person name="Bhattacharya S.S."/>
            <person name="Shirouzu T."/>
            <person name="Yoshinaga Y."/>
            <person name="Martin F.M."/>
            <person name="Grigoriev I.V."/>
            <person name="Hibbett D.S."/>
        </authorList>
    </citation>
    <scope>NUCLEOTIDE SEQUENCE [LARGE SCALE GENOMIC DNA]</scope>
    <source>
        <strain evidence="1 2">HHB12029</strain>
    </source>
</reference>
<name>A0A165CKJ8_EXIGL</name>
<dbReference type="InParanoid" id="A0A165CKJ8"/>
<evidence type="ECO:0000313" key="2">
    <source>
        <dbReference type="Proteomes" id="UP000077266"/>
    </source>
</evidence>
<protein>
    <submittedName>
        <fullName evidence="1">Uncharacterized protein</fullName>
    </submittedName>
</protein>